<dbReference type="EMBL" id="CP009788">
    <property type="protein sequence ID" value="AJE03913.1"/>
    <property type="molecule type" value="Genomic_DNA"/>
</dbReference>
<keyword evidence="1" id="KW-0732">Signal</keyword>
<dbReference type="HOGENOM" id="CLU_160686_1_0_7"/>
<keyword evidence="3" id="KW-1185">Reference proteome</keyword>
<evidence type="ECO:0000256" key="1">
    <source>
        <dbReference type="SAM" id="SignalP"/>
    </source>
</evidence>
<organism evidence="2 3">
    <name type="scientific">Geobacter pickeringii</name>
    <dbReference type="NCBI Taxonomy" id="345632"/>
    <lineage>
        <taxon>Bacteria</taxon>
        <taxon>Pseudomonadati</taxon>
        <taxon>Thermodesulfobacteriota</taxon>
        <taxon>Desulfuromonadia</taxon>
        <taxon>Geobacterales</taxon>
        <taxon>Geobacteraceae</taxon>
        <taxon>Geobacter</taxon>
    </lineage>
</organism>
<name>A0A0B5BAX7_9BACT</name>
<dbReference type="RefSeq" id="WP_039743386.1">
    <property type="nucleotide sequence ID" value="NZ_CP009788.1"/>
</dbReference>
<evidence type="ECO:0008006" key="4">
    <source>
        <dbReference type="Google" id="ProtNLM"/>
    </source>
</evidence>
<dbReference type="KEGG" id="gpi:GPICK_11630"/>
<reference evidence="2 3" key="1">
    <citation type="journal article" date="2015" name="Genome Announc.">
        <title>Complete Genome of Geobacter pickeringii G13T, a Metal-Reducing Isolate from Sedimentary Kaolin Deposits.</title>
        <authorList>
            <person name="Badalamenti J.P."/>
            <person name="Bond D.R."/>
        </authorList>
    </citation>
    <scope>NUCLEOTIDE SEQUENCE [LARGE SCALE GENOMIC DNA]</scope>
    <source>
        <strain evidence="2 3">G13</strain>
    </source>
</reference>
<dbReference type="AlphaFoldDB" id="A0A0B5BAX7"/>
<evidence type="ECO:0000313" key="2">
    <source>
        <dbReference type="EMBL" id="AJE03913.1"/>
    </source>
</evidence>
<dbReference type="STRING" id="345632.GPICK_11630"/>
<feature type="signal peptide" evidence="1">
    <location>
        <begin position="1"/>
        <end position="22"/>
    </location>
</feature>
<protein>
    <recommendedName>
        <fullName evidence="4">Lipoprotein</fullName>
    </recommendedName>
</protein>
<sequence>MGKMIAIAGACLLALAPWGAGASETGTMICRGGIVSIGDAIPAVLHKCGPPVYATQREQSEVTGSSRHGGTKTITRITIDDWTYNFGPNEFMYQLIFENGRVARIESLDWGY</sequence>
<accession>A0A0B5BAX7</accession>
<proteinExistence type="predicted"/>
<dbReference type="Proteomes" id="UP000057609">
    <property type="component" value="Chromosome"/>
</dbReference>
<dbReference type="InterPro" id="IPR021268">
    <property type="entry name" value="DUF2845"/>
</dbReference>
<feature type="chain" id="PRO_5002100095" description="Lipoprotein" evidence="1">
    <location>
        <begin position="23"/>
        <end position="112"/>
    </location>
</feature>
<gene>
    <name evidence="2" type="ORF">GPICK_11630</name>
</gene>
<evidence type="ECO:0000313" key="3">
    <source>
        <dbReference type="Proteomes" id="UP000057609"/>
    </source>
</evidence>
<dbReference type="OrthoDB" id="5522210at2"/>
<dbReference type="Pfam" id="PF11006">
    <property type="entry name" value="DUF2845"/>
    <property type="match status" value="1"/>
</dbReference>